<dbReference type="Pfam" id="PF21054">
    <property type="entry name" value="RUBC_PIKBD"/>
    <property type="match status" value="1"/>
</dbReference>
<dbReference type="GO" id="GO:0061910">
    <property type="term" value="P:autophagosome-endosome fusion"/>
    <property type="evidence" value="ECO:0007669"/>
    <property type="project" value="TreeGrafter"/>
</dbReference>
<organism evidence="4 5">
    <name type="scientific">Danionella cerebrum</name>
    <dbReference type="NCBI Taxonomy" id="2873325"/>
    <lineage>
        <taxon>Eukaryota</taxon>
        <taxon>Metazoa</taxon>
        <taxon>Chordata</taxon>
        <taxon>Craniata</taxon>
        <taxon>Vertebrata</taxon>
        <taxon>Euteleostomi</taxon>
        <taxon>Actinopterygii</taxon>
        <taxon>Neopterygii</taxon>
        <taxon>Teleostei</taxon>
        <taxon>Ostariophysi</taxon>
        <taxon>Cypriniformes</taxon>
        <taxon>Danionidae</taxon>
        <taxon>Danioninae</taxon>
        <taxon>Danionella</taxon>
    </lineage>
</organism>
<sequence length="526" mass="60347">MAAQDLPFAHWSMNSNTSDDDNKDALKACDPEVSLDSGLLDVDEQYHLPRSSPVIYRKRQNSNTEKLSGMSKSLQIWKETNNSSEKIEDCDTAKDFLSDNHDSGGSELSRVPLFHSHKMFQESEAKRRPSCDMPAEDGRNSSQPKKQGSFVDIQSCEDPNSLDQENAHFVVVDMVLEVIEAVKWTANLKQININPSKTDSVSSFDSGFVDIYTSKPCPGRYSLASFQSFLQNTRMQYSAECLAQHLVSEFRKQWFPSELLQNHVDFCSALHENERNSNLGSTDTSDNPLRSEVLASQQFLCAGCGTEIEPRYIKKLRYCNYLGRYFCDGCHSGLESVIPSRVLNHWDFTRYPVCHSSRQFLDSIWQKPLFKLTSVANKTYSQPKELQRFIELQEQLISIKRLLSTCRLSFRLFHEFDQLPAHLTEEVQLFSLDDLLRLKKGQLCNKARALLQAAISHIDICELCQAKGFICEFCHEKEVLFPFQRDTCIRCRDCRACFHISCFHQDESCPKCARLQKRKKLLEESL</sequence>
<dbReference type="PANTHER" id="PTHR45971:SF2">
    <property type="entry name" value="PROTEIN ASSOCIATED WITH UVRAG AS AUTOPHAGY ENHANCER"/>
    <property type="match status" value="1"/>
</dbReference>
<keyword evidence="5" id="KW-1185">Reference proteome</keyword>
<proteinExistence type="predicted"/>
<dbReference type="InterPro" id="IPR025258">
    <property type="entry name" value="RH_dom"/>
</dbReference>
<dbReference type="OrthoDB" id="10067503at2759"/>
<dbReference type="SMART" id="SM01175">
    <property type="entry name" value="DUF4206"/>
    <property type="match status" value="1"/>
</dbReference>
<dbReference type="STRING" id="623744.A0A553N1C5"/>
<feature type="domain" description="Rubicon Homology" evidence="3">
    <location>
        <begin position="317"/>
        <end position="519"/>
    </location>
</feature>
<gene>
    <name evidence="4" type="ORF">DNTS_014620</name>
</gene>
<evidence type="ECO:0000259" key="3">
    <source>
        <dbReference type="SMART" id="SM01175"/>
    </source>
</evidence>
<dbReference type="EMBL" id="SRMA01027139">
    <property type="protein sequence ID" value="TRY59234.1"/>
    <property type="molecule type" value="Genomic_DNA"/>
</dbReference>
<protein>
    <recommendedName>
        <fullName evidence="3">Rubicon Homology domain-containing protein</fullName>
    </recommendedName>
</protein>
<dbReference type="InterPro" id="IPR052428">
    <property type="entry name" value="Autophagy_HostDef_Reg"/>
</dbReference>
<dbReference type="InterPro" id="IPR048569">
    <property type="entry name" value="RUBC_PIKBD"/>
</dbReference>
<dbReference type="GO" id="GO:0061909">
    <property type="term" value="P:autophagosome-lysosome fusion"/>
    <property type="evidence" value="ECO:0007669"/>
    <property type="project" value="TreeGrafter"/>
</dbReference>
<evidence type="ECO:0000256" key="1">
    <source>
        <dbReference type="ARBA" id="ARBA00023006"/>
    </source>
</evidence>
<dbReference type="GO" id="GO:1901981">
    <property type="term" value="F:phosphatidylinositol phosphate binding"/>
    <property type="evidence" value="ECO:0007669"/>
    <property type="project" value="TreeGrafter"/>
</dbReference>
<accession>A0A553N1C5</accession>
<dbReference type="GO" id="GO:0097352">
    <property type="term" value="P:autophagosome maturation"/>
    <property type="evidence" value="ECO:0007669"/>
    <property type="project" value="TreeGrafter"/>
</dbReference>
<comment type="caution">
    <text evidence="4">The sequence shown here is derived from an EMBL/GenBank/DDBJ whole genome shotgun (WGS) entry which is preliminary data.</text>
</comment>
<dbReference type="Pfam" id="PF13901">
    <property type="entry name" value="RH_dom"/>
    <property type="match status" value="1"/>
</dbReference>
<evidence type="ECO:0000313" key="4">
    <source>
        <dbReference type="EMBL" id="TRY59234.1"/>
    </source>
</evidence>
<keyword evidence="1" id="KW-0072">Autophagy</keyword>
<feature type="region of interest" description="Disordered" evidence="2">
    <location>
        <begin position="121"/>
        <end position="149"/>
    </location>
</feature>
<dbReference type="AlphaFoldDB" id="A0A553N1C5"/>
<dbReference type="Proteomes" id="UP000316079">
    <property type="component" value="Unassembled WGS sequence"/>
</dbReference>
<evidence type="ECO:0000313" key="5">
    <source>
        <dbReference type="Proteomes" id="UP000316079"/>
    </source>
</evidence>
<feature type="compositionally biased region" description="Basic and acidic residues" evidence="2">
    <location>
        <begin position="121"/>
        <end position="130"/>
    </location>
</feature>
<reference evidence="4 5" key="1">
    <citation type="journal article" date="2019" name="Sci. Data">
        <title>Hybrid genome assembly and annotation of Danionella translucida.</title>
        <authorList>
            <person name="Kadobianskyi M."/>
            <person name="Schulze L."/>
            <person name="Schuelke M."/>
            <person name="Judkewitz B."/>
        </authorList>
    </citation>
    <scope>NUCLEOTIDE SEQUENCE [LARGE SCALE GENOMIC DNA]</scope>
    <source>
        <strain evidence="4 5">Bolton</strain>
    </source>
</reference>
<name>A0A553N1C5_9TELE</name>
<evidence type="ECO:0000256" key="2">
    <source>
        <dbReference type="SAM" id="MobiDB-lite"/>
    </source>
</evidence>
<dbReference type="GO" id="GO:0000421">
    <property type="term" value="C:autophagosome membrane"/>
    <property type="evidence" value="ECO:0007669"/>
    <property type="project" value="TreeGrafter"/>
</dbReference>
<feature type="region of interest" description="Disordered" evidence="2">
    <location>
        <begin position="1"/>
        <end position="26"/>
    </location>
</feature>
<dbReference type="PANTHER" id="PTHR45971">
    <property type="entry name" value="PHOX (PX) DOMAIN-CONTAINING PROTEIN"/>
    <property type="match status" value="1"/>
</dbReference>